<gene>
    <name evidence="2" type="ORF">GA0070611_1853</name>
</gene>
<name>A0A1A8ZDL3_9ACTN</name>
<dbReference type="PATRIC" id="fig|261654.4.peg.1882"/>
<proteinExistence type="predicted"/>
<organism evidence="2 3">
    <name type="scientific">Micromonospora auratinigra</name>
    <dbReference type="NCBI Taxonomy" id="261654"/>
    <lineage>
        <taxon>Bacteria</taxon>
        <taxon>Bacillati</taxon>
        <taxon>Actinomycetota</taxon>
        <taxon>Actinomycetes</taxon>
        <taxon>Micromonosporales</taxon>
        <taxon>Micromonosporaceae</taxon>
        <taxon>Micromonospora</taxon>
    </lineage>
</organism>
<keyword evidence="3" id="KW-1185">Reference proteome</keyword>
<reference evidence="3" key="1">
    <citation type="submission" date="2016-06" db="EMBL/GenBank/DDBJ databases">
        <authorList>
            <person name="Varghese N."/>
            <person name="Submissions Spin"/>
        </authorList>
    </citation>
    <scope>NUCLEOTIDE SEQUENCE [LARGE SCALE GENOMIC DNA]</scope>
    <source>
        <strain evidence="3">DSM 44815</strain>
    </source>
</reference>
<feature type="region of interest" description="Disordered" evidence="1">
    <location>
        <begin position="212"/>
        <end position="265"/>
    </location>
</feature>
<evidence type="ECO:0000256" key="1">
    <source>
        <dbReference type="SAM" id="MobiDB-lite"/>
    </source>
</evidence>
<feature type="compositionally biased region" description="Basic residues" evidence="1">
    <location>
        <begin position="55"/>
        <end position="78"/>
    </location>
</feature>
<evidence type="ECO:0000313" key="3">
    <source>
        <dbReference type="Proteomes" id="UP000199385"/>
    </source>
</evidence>
<dbReference type="AlphaFoldDB" id="A0A1A8ZDL3"/>
<protein>
    <submittedName>
        <fullName evidence="2">Uncharacterized protein</fullName>
    </submittedName>
</protein>
<dbReference type="Proteomes" id="UP000199385">
    <property type="component" value="Chromosome I"/>
</dbReference>
<dbReference type="EMBL" id="LT594323">
    <property type="protein sequence ID" value="SBT42085.1"/>
    <property type="molecule type" value="Genomic_DNA"/>
</dbReference>
<feature type="region of interest" description="Disordered" evidence="1">
    <location>
        <begin position="1"/>
        <end position="78"/>
    </location>
</feature>
<feature type="compositionally biased region" description="Basic and acidic residues" evidence="1">
    <location>
        <begin position="212"/>
        <end position="224"/>
    </location>
</feature>
<evidence type="ECO:0000313" key="2">
    <source>
        <dbReference type="EMBL" id="SBT42085.1"/>
    </source>
</evidence>
<sequence>MSQGAVPRQPASGDPWRSGYRPPGERNPPVRSHVGTRGDPDPGELRALPQALPGLHRRHCRQRNARSRRGPPRSRLGRTHRCGQQFWLSPARAGLPVTLWIDATVVHLLINGVRLKTVPSRLTPAHLRQLLADDGQPAGPPPQPASQPLQVERRVGCRGSLVIAGQRIHVGIAHAGRTLTAEVADTTFRVHDGNQLITEVAQPTTKAIARFKAREPEPGRRAADRAAGPLARPSGQGKEQQPGELPHAPAGHGPQRRPRGLLVAA</sequence>
<dbReference type="STRING" id="261654.GA0070611_1853"/>
<accession>A0A1A8ZDL3</accession>